<gene>
    <name evidence="2" type="ORF">AXF42_Ash020833</name>
</gene>
<evidence type="ECO:0000313" key="3">
    <source>
        <dbReference type="Proteomes" id="UP000236161"/>
    </source>
</evidence>
<dbReference type="EMBL" id="KZ452033">
    <property type="protein sequence ID" value="PKA50048.1"/>
    <property type="molecule type" value="Genomic_DNA"/>
</dbReference>
<keyword evidence="3" id="KW-1185">Reference proteome</keyword>
<organism evidence="2 3">
    <name type="scientific">Apostasia shenzhenica</name>
    <dbReference type="NCBI Taxonomy" id="1088818"/>
    <lineage>
        <taxon>Eukaryota</taxon>
        <taxon>Viridiplantae</taxon>
        <taxon>Streptophyta</taxon>
        <taxon>Embryophyta</taxon>
        <taxon>Tracheophyta</taxon>
        <taxon>Spermatophyta</taxon>
        <taxon>Magnoliopsida</taxon>
        <taxon>Liliopsida</taxon>
        <taxon>Asparagales</taxon>
        <taxon>Orchidaceae</taxon>
        <taxon>Apostasioideae</taxon>
        <taxon>Apostasia</taxon>
    </lineage>
</organism>
<dbReference type="AlphaFoldDB" id="A0A2I0A3D5"/>
<accession>A0A2I0A3D5</accession>
<protein>
    <submittedName>
        <fullName evidence="2">Uncharacterized protein</fullName>
    </submittedName>
</protein>
<feature type="region of interest" description="Disordered" evidence="1">
    <location>
        <begin position="47"/>
        <end position="81"/>
    </location>
</feature>
<evidence type="ECO:0000256" key="1">
    <source>
        <dbReference type="SAM" id="MobiDB-lite"/>
    </source>
</evidence>
<feature type="compositionally biased region" description="Low complexity" evidence="1">
    <location>
        <begin position="47"/>
        <end position="57"/>
    </location>
</feature>
<sequence>MRTATEPPFSASSACHLRQVREREFPFSPSRFRTPVPLRSAVPPRAAVALQLPQAPAAGGGEEEEEEKRGGGEKEKGKVES</sequence>
<proteinExistence type="predicted"/>
<evidence type="ECO:0000313" key="2">
    <source>
        <dbReference type="EMBL" id="PKA50048.1"/>
    </source>
</evidence>
<dbReference type="Proteomes" id="UP000236161">
    <property type="component" value="Unassembled WGS sequence"/>
</dbReference>
<feature type="compositionally biased region" description="Basic and acidic residues" evidence="1">
    <location>
        <begin position="67"/>
        <end position="81"/>
    </location>
</feature>
<name>A0A2I0A3D5_9ASPA</name>
<reference evidence="2 3" key="1">
    <citation type="journal article" date="2017" name="Nature">
        <title>The Apostasia genome and the evolution of orchids.</title>
        <authorList>
            <person name="Zhang G.Q."/>
            <person name="Liu K.W."/>
            <person name="Li Z."/>
            <person name="Lohaus R."/>
            <person name="Hsiao Y.Y."/>
            <person name="Niu S.C."/>
            <person name="Wang J.Y."/>
            <person name="Lin Y.C."/>
            <person name="Xu Q."/>
            <person name="Chen L.J."/>
            <person name="Yoshida K."/>
            <person name="Fujiwara S."/>
            <person name="Wang Z.W."/>
            <person name="Zhang Y.Q."/>
            <person name="Mitsuda N."/>
            <person name="Wang M."/>
            <person name="Liu G.H."/>
            <person name="Pecoraro L."/>
            <person name="Huang H.X."/>
            <person name="Xiao X.J."/>
            <person name="Lin M."/>
            <person name="Wu X.Y."/>
            <person name="Wu W.L."/>
            <person name="Chen Y.Y."/>
            <person name="Chang S.B."/>
            <person name="Sakamoto S."/>
            <person name="Ohme-Takagi M."/>
            <person name="Yagi M."/>
            <person name="Zeng S.J."/>
            <person name="Shen C.Y."/>
            <person name="Yeh C.M."/>
            <person name="Luo Y.B."/>
            <person name="Tsai W.C."/>
            <person name="Van de Peer Y."/>
            <person name="Liu Z.J."/>
        </authorList>
    </citation>
    <scope>NUCLEOTIDE SEQUENCE [LARGE SCALE GENOMIC DNA]</scope>
    <source>
        <strain evidence="3">cv. Shenzhen</strain>
        <tissue evidence="2">Stem</tissue>
    </source>
</reference>